<reference evidence="1 2" key="1">
    <citation type="journal article" date="2020" name="ISME J.">
        <title>Uncovering the hidden diversity of litter-decomposition mechanisms in mushroom-forming fungi.</title>
        <authorList>
            <person name="Floudas D."/>
            <person name="Bentzer J."/>
            <person name="Ahren D."/>
            <person name="Johansson T."/>
            <person name="Persson P."/>
            <person name="Tunlid A."/>
        </authorList>
    </citation>
    <scope>NUCLEOTIDE SEQUENCE [LARGE SCALE GENOMIC DNA]</scope>
    <source>
        <strain evidence="1 2">CBS 175.51</strain>
    </source>
</reference>
<evidence type="ECO:0008006" key="3">
    <source>
        <dbReference type="Google" id="ProtNLM"/>
    </source>
</evidence>
<evidence type="ECO:0000313" key="1">
    <source>
        <dbReference type="EMBL" id="KAF5316977.1"/>
    </source>
</evidence>
<dbReference type="PANTHER" id="PTHR46579">
    <property type="entry name" value="F5/8 TYPE C DOMAIN-CONTAINING PROTEIN-RELATED"/>
    <property type="match status" value="1"/>
</dbReference>
<sequence length="351" mass="40646">MNPTPALFNWRIKRVYRCSVTVFSRIRTGFEAWVVQYEKLYYQYDLDRLSACPLTVHALLHIADGIKAMGPVWAYWAFPIERFCGKLGKAIKSRRNPYTNLDNRLLLMVQMMQIKNMYGLHDTLRLGPSKRKDMAVEIPNPLYKNYMLVHPRQKEPTIPSGTMAKLIAALATRYSPPHGRCLKVGSVRPLIKNAPIEVWGKLQRLEGGDLMHASTVVAKRANDRREASFVRVKYEVYTDVNARHRKRRPNFQLETFYGELQCLYRINVPATPVLGLEQPEVVVLAAIRRCKITRQLPRLDIHCFQDFGEIDIVDAATVQCLVARLFWRKEWFVFDRSGTLGRTEPEPVEQI</sequence>
<dbReference type="Proteomes" id="UP000541558">
    <property type="component" value="Unassembled WGS sequence"/>
</dbReference>
<accession>A0A8H5EYJ1</accession>
<organism evidence="1 2">
    <name type="scientific">Ephemerocybe angulata</name>
    <dbReference type="NCBI Taxonomy" id="980116"/>
    <lineage>
        <taxon>Eukaryota</taxon>
        <taxon>Fungi</taxon>
        <taxon>Dikarya</taxon>
        <taxon>Basidiomycota</taxon>
        <taxon>Agaricomycotina</taxon>
        <taxon>Agaricomycetes</taxon>
        <taxon>Agaricomycetidae</taxon>
        <taxon>Agaricales</taxon>
        <taxon>Agaricineae</taxon>
        <taxon>Psathyrellaceae</taxon>
        <taxon>Ephemerocybe</taxon>
    </lineage>
</organism>
<proteinExistence type="predicted"/>
<protein>
    <recommendedName>
        <fullName evidence="3">DUF4218 domain-containing protein</fullName>
    </recommendedName>
</protein>
<dbReference type="AlphaFoldDB" id="A0A8H5EYJ1"/>
<evidence type="ECO:0000313" key="2">
    <source>
        <dbReference type="Proteomes" id="UP000541558"/>
    </source>
</evidence>
<dbReference type="PANTHER" id="PTHR46579:SF1">
    <property type="entry name" value="F5_8 TYPE C DOMAIN-CONTAINING PROTEIN"/>
    <property type="match status" value="1"/>
</dbReference>
<dbReference type="EMBL" id="JAACJK010000219">
    <property type="protein sequence ID" value="KAF5316977.1"/>
    <property type="molecule type" value="Genomic_DNA"/>
</dbReference>
<gene>
    <name evidence="1" type="ORF">D9611_003810</name>
</gene>
<name>A0A8H5EYJ1_9AGAR</name>
<comment type="caution">
    <text evidence="1">The sequence shown here is derived from an EMBL/GenBank/DDBJ whole genome shotgun (WGS) entry which is preliminary data.</text>
</comment>
<dbReference type="OrthoDB" id="6613063at2759"/>
<keyword evidence="2" id="KW-1185">Reference proteome</keyword>